<proteinExistence type="predicted"/>
<evidence type="ECO:0000313" key="2">
    <source>
        <dbReference type="Proteomes" id="UP000612282"/>
    </source>
</evidence>
<evidence type="ECO:0000313" key="1">
    <source>
        <dbReference type="EMBL" id="GID62003.1"/>
    </source>
</evidence>
<dbReference type="Proteomes" id="UP000612282">
    <property type="component" value="Unassembled WGS sequence"/>
</dbReference>
<organism evidence="1 2">
    <name type="scientific">Actinoplanes couchii</name>
    <dbReference type="NCBI Taxonomy" id="403638"/>
    <lineage>
        <taxon>Bacteria</taxon>
        <taxon>Bacillati</taxon>
        <taxon>Actinomycetota</taxon>
        <taxon>Actinomycetes</taxon>
        <taxon>Micromonosporales</taxon>
        <taxon>Micromonosporaceae</taxon>
        <taxon>Actinoplanes</taxon>
    </lineage>
</organism>
<keyword evidence="2" id="KW-1185">Reference proteome</keyword>
<accession>A0ABQ3XU11</accession>
<protein>
    <submittedName>
        <fullName evidence="1">Uncharacterized protein</fullName>
    </submittedName>
</protein>
<sequence>MIGLTFPAMAIPNGYHVALTHRDRNGALTGTYGSVLVDLESGEVRNVPNEADGTVTMRLDAGGHLLRSVVRSPSTGETSLLVQPVLDPAADRHIDVDARLARPVVARPERASAVSAQAAVVVAQETGGAGYVDMVPGFRGLSTARIGPSRAAPVFTSAVVADFTQPGPDGDFTDSPYVYHLTWVHHGTLPTGFRRTVADHELATVIASHAAAPPARLSVEVSFDDKTWLPVRLTRTAHGWTAHLHHPAGAGFVSLQRRVQTLSNGLQARRRTAPKRLAVAGQLGAGNISGARDRAVR</sequence>
<gene>
    <name evidence="1" type="ORF">Aco03nite_104070</name>
</gene>
<name>A0ABQ3XU11_9ACTN</name>
<dbReference type="EMBL" id="BOMG01000155">
    <property type="protein sequence ID" value="GID62003.1"/>
    <property type="molecule type" value="Genomic_DNA"/>
</dbReference>
<comment type="caution">
    <text evidence="1">The sequence shown here is derived from an EMBL/GenBank/DDBJ whole genome shotgun (WGS) entry which is preliminary data.</text>
</comment>
<reference evidence="1 2" key="1">
    <citation type="submission" date="2021-01" db="EMBL/GenBank/DDBJ databases">
        <title>Whole genome shotgun sequence of Actinoplanes couchii NBRC 106145.</title>
        <authorList>
            <person name="Komaki H."/>
            <person name="Tamura T."/>
        </authorList>
    </citation>
    <scope>NUCLEOTIDE SEQUENCE [LARGE SCALE GENOMIC DNA]</scope>
    <source>
        <strain evidence="1 2">NBRC 106145</strain>
    </source>
</reference>